<keyword evidence="2" id="KW-1185">Reference proteome</keyword>
<comment type="caution">
    <text evidence="1">The sequence shown here is derived from an EMBL/GenBank/DDBJ whole genome shotgun (WGS) entry which is preliminary data.</text>
</comment>
<evidence type="ECO:0000313" key="2">
    <source>
        <dbReference type="Proteomes" id="UP001321473"/>
    </source>
</evidence>
<dbReference type="AlphaFoldDB" id="A0AAQ4F6P2"/>
<accession>A0AAQ4F6P2</accession>
<proteinExistence type="predicted"/>
<evidence type="ECO:0000313" key="1">
    <source>
        <dbReference type="EMBL" id="KAK8782766.1"/>
    </source>
</evidence>
<dbReference type="Proteomes" id="UP001321473">
    <property type="component" value="Unassembled WGS sequence"/>
</dbReference>
<protein>
    <submittedName>
        <fullName evidence="1">Uncharacterized protein</fullName>
    </submittedName>
</protein>
<dbReference type="EMBL" id="JARKHS020006306">
    <property type="protein sequence ID" value="KAK8782766.1"/>
    <property type="molecule type" value="Genomic_DNA"/>
</dbReference>
<gene>
    <name evidence="1" type="ORF">V5799_015891</name>
</gene>
<organism evidence="1 2">
    <name type="scientific">Amblyomma americanum</name>
    <name type="common">Lone star tick</name>
    <dbReference type="NCBI Taxonomy" id="6943"/>
    <lineage>
        <taxon>Eukaryota</taxon>
        <taxon>Metazoa</taxon>
        <taxon>Ecdysozoa</taxon>
        <taxon>Arthropoda</taxon>
        <taxon>Chelicerata</taxon>
        <taxon>Arachnida</taxon>
        <taxon>Acari</taxon>
        <taxon>Parasitiformes</taxon>
        <taxon>Ixodida</taxon>
        <taxon>Ixodoidea</taxon>
        <taxon>Ixodidae</taxon>
        <taxon>Amblyomminae</taxon>
        <taxon>Amblyomma</taxon>
    </lineage>
</organism>
<name>A0AAQ4F6P2_AMBAM</name>
<reference evidence="1 2" key="1">
    <citation type="journal article" date="2023" name="Arcadia Sci">
        <title>De novo assembly of a long-read Amblyomma americanum tick genome.</title>
        <authorList>
            <person name="Chou S."/>
            <person name="Poskanzer K.E."/>
            <person name="Rollins M."/>
            <person name="Thuy-Boun P.S."/>
        </authorList>
    </citation>
    <scope>NUCLEOTIDE SEQUENCE [LARGE SCALE GENOMIC DNA]</scope>
    <source>
        <strain evidence="1">F_SG_1</strain>
        <tissue evidence="1">Salivary glands</tissue>
    </source>
</reference>
<sequence length="254" mass="28646">MQRSKENRTVRRQQNAKLINEAKAALGTTDIGTQCSLIETLGANNDELLKINAQLEDSVSDEDFAYEIETVLRYEDATRGMLGQLKANEAELLRAPRVLATQPAEPERGSQYGGGEAVHRSAVKLLTLQLQTFNVNICVLRVSTVIESTERLVKGFWDLESIGIIDHTGGPNEEAEAIAGQFERNIRMKNGRYEVALPWKENSEQICDHRSQALKRLKSLGKRIQRTPEFVAEYESTMRSYIDMSYAERVTPEE</sequence>